<sequence>QLWKFNKETSAGVELVQIYATTKITSFVTAVLQVATMERHSTQPLSVSHLNTLVIFVTSVITIPTHILHYRHTYCN</sequence>
<name>A0A0B6Z154_9EUPU</name>
<proteinExistence type="predicted"/>
<evidence type="ECO:0000313" key="1">
    <source>
        <dbReference type="EMBL" id="CEK62253.1"/>
    </source>
</evidence>
<dbReference type="EMBL" id="HACG01015388">
    <property type="protein sequence ID" value="CEK62253.1"/>
    <property type="molecule type" value="Transcribed_RNA"/>
</dbReference>
<organism evidence="1">
    <name type="scientific">Arion vulgaris</name>
    <dbReference type="NCBI Taxonomy" id="1028688"/>
    <lineage>
        <taxon>Eukaryota</taxon>
        <taxon>Metazoa</taxon>
        <taxon>Spiralia</taxon>
        <taxon>Lophotrochozoa</taxon>
        <taxon>Mollusca</taxon>
        <taxon>Gastropoda</taxon>
        <taxon>Heterobranchia</taxon>
        <taxon>Euthyneura</taxon>
        <taxon>Panpulmonata</taxon>
        <taxon>Eupulmonata</taxon>
        <taxon>Stylommatophora</taxon>
        <taxon>Helicina</taxon>
        <taxon>Arionoidea</taxon>
        <taxon>Arionidae</taxon>
        <taxon>Arion</taxon>
    </lineage>
</organism>
<feature type="non-terminal residue" evidence="1">
    <location>
        <position position="76"/>
    </location>
</feature>
<dbReference type="AlphaFoldDB" id="A0A0B6Z154"/>
<protein>
    <submittedName>
        <fullName evidence="1">Uncharacterized protein</fullName>
    </submittedName>
</protein>
<reference evidence="1" key="1">
    <citation type="submission" date="2014-12" db="EMBL/GenBank/DDBJ databases">
        <title>Insight into the proteome of Arion vulgaris.</title>
        <authorList>
            <person name="Aradska J."/>
            <person name="Bulat T."/>
            <person name="Smidak R."/>
            <person name="Sarate P."/>
            <person name="Gangsoo J."/>
            <person name="Sialana F."/>
            <person name="Bilban M."/>
            <person name="Lubec G."/>
        </authorList>
    </citation>
    <scope>NUCLEOTIDE SEQUENCE</scope>
    <source>
        <tissue evidence="1">Skin</tissue>
    </source>
</reference>
<gene>
    <name evidence="1" type="primary">ORF44668</name>
</gene>
<accession>A0A0B6Z154</accession>
<feature type="non-terminal residue" evidence="1">
    <location>
        <position position="1"/>
    </location>
</feature>